<feature type="transmembrane region" description="Helical" evidence="6">
    <location>
        <begin position="68"/>
        <end position="86"/>
    </location>
</feature>
<comment type="similarity">
    <text evidence="2">Belongs to the EamA transporter family.</text>
</comment>
<dbReference type="PATRIC" id="fig|157733.3.peg.2502"/>
<feature type="domain" description="EamA" evidence="7">
    <location>
        <begin position="7"/>
        <end position="137"/>
    </location>
</feature>
<accession>A0A0J6CXX6</accession>
<feature type="transmembrane region" description="Helical" evidence="6">
    <location>
        <begin position="35"/>
        <end position="56"/>
    </location>
</feature>
<feature type="transmembrane region" description="Helical" evidence="6">
    <location>
        <begin position="239"/>
        <end position="258"/>
    </location>
</feature>
<name>A0A0J6CXX6_9BACL</name>
<dbReference type="RefSeq" id="WP_048309108.1">
    <property type="nucleotide sequence ID" value="NZ_CP119526.1"/>
</dbReference>
<comment type="caution">
    <text evidence="8">The sequence shown here is derived from an EMBL/GenBank/DDBJ whole genome shotgun (WGS) entry which is preliminary data.</text>
</comment>
<feature type="transmembrane region" description="Helical" evidence="6">
    <location>
        <begin position="121"/>
        <end position="139"/>
    </location>
</feature>
<gene>
    <name evidence="8" type="ORF">AB986_01475</name>
</gene>
<keyword evidence="9" id="KW-1185">Reference proteome</keyword>
<proteinExistence type="inferred from homology"/>
<dbReference type="Proteomes" id="UP000035996">
    <property type="component" value="Unassembled WGS sequence"/>
</dbReference>
<dbReference type="InterPro" id="IPR000620">
    <property type="entry name" value="EamA_dom"/>
</dbReference>
<feature type="transmembrane region" description="Helical" evidence="6">
    <location>
        <begin position="209"/>
        <end position="227"/>
    </location>
</feature>
<dbReference type="STRING" id="157733.AB986_01475"/>
<dbReference type="EMBL" id="LELK01000001">
    <property type="protein sequence ID" value="KMM38025.1"/>
    <property type="molecule type" value="Genomic_DNA"/>
</dbReference>
<dbReference type="PANTHER" id="PTHR32322:SF2">
    <property type="entry name" value="EAMA DOMAIN-CONTAINING PROTEIN"/>
    <property type="match status" value="1"/>
</dbReference>
<evidence type="ECO:0000313" key="8">
    <source>
        <dbReference type="EMBL" id="KMM38025.1"/>
    </source>
</evidence>
<feature type="transmembrane region" description="Helical" evidence="6">
    <location>
        <begin position="178"/>
        <end position="203"/>
    </location>
</feature>
<protein>
    <submittedName>
        <fullName evidence="8">Transporter</fullName>
    </submittedName>
</protein>
<feature type="transmembrane region" description="Helical" evidence="6">
    <location>
        <begin position="264"/>
        <end position="283"/>
    </location>
</feature>
<reference evidence="8" key="1">
    <citation type="submission" date="2015-06" db="EMBL/GenBank/DDBJ databases">
        <authorList>
            <person name="Liu B."/>
            <person name="Wang J."/>
            <person name="Zhu Y."/>
            <person name="Liu G."/>
            <person name="Chen Q."/>
            <person name="Zheng C."/>
            <person name="Che J."/>
            <person name="Ge C."/>
            <person name="Shi H."/>
            <person name="Pan Z."/>
            <person name="Liu X."/>
        </authorList>
    </citation>
    <scope>NUCLEOTIDE SEQUENCE [LARGE SCALE GENOMIC DNA]</scope>
    <source>
        <strain evidence="8">DSM 16346</strain>
    </source>
</reference>
<keyword evidence="4 6" id="KW-1133">Transmembrane helix</keyword>
<evidence type="ECO:0000256" key="1">
    <source>
        <dbReference type="ARBA" id="ARBA00004127"/>
    </source>
</evidence>
<evidence type="ECO:0000256" key="2">
    <source>
        <dbReference type="ARBA" id="ARBA00007362"/>
    </source>
</evidence>
<dbReference type="AlphaFoldDB" id="A0A0J6CXX6"/>
<sequence>MTEKTAPFLVLLAAILWGTTGTVQTLAPSTAHPVVIGAVRLLVGGIPLLLIVLLQGKLRLKNWPLKETLLASLSMACYQPLFFSAVTMTGVAIGTVIAIGSAPVLSGIIEWVFMKKSPAKVWWYSTILSIIGCLMIFINKESVTVDPYGIVMALGAGLSFAVYALVSGKLVETQSSVAIVGVVFTISALILSPLLVIFDMSWITEGRGIAVSFHLGIIATGLAYFLFARGLIYVPSSTAVTLSLAEPLTAALLGVFFIGEDLALTSWLGIGFLLVGIGMLILYSRSSSRDVARDRAISL</sequence>
<dbReference type="SUPFAM" id="SSF103481">
    <property type="entry name" value="Multidrug resistance efflux transporter EmrE"/>
    <property type="match status" value="2"/>
</dbReference>
<dbReference type="GO" id="GO:0016020">
    <property type="term" value="C:membrane"/>
    <property type="evidence" value="ECO:0007669"/>
    <property type="project" value="UniProtKB-SubCell"/>
</dbReference>
<dbReference type="InterPro" id="IPR050638">
    <property type="entry name" value="AA-Vitamin_Transporters"/>
</dbReference>
<comment type="subcellular location">
    <subcellularLocation>
        <location evidence="1">Endomembrane system</location>
        <topology evidence="1">Multi-pass membrane protein</topology>
    </subcellularLocation>
</comment>
<feature type="domain" description="EamA" evidence="7">
    <location>
        <begin position="148"/>
        <end position="281"/>
    </location>
</feature>
<keyword evidence="3 6" id="KW-0812">Transmembrane</keyword>
<dbReference type="Gene3D" id="1.10.3730.20">
    <property type="match status" value="1"/>
</dbReference>
<dbReference type="OrthoDB" id="9787117at2"/>
<feature type="transmembrane region" description="Helical" evidence="6">
    <location>
        <begin position="145"/>
        <end position="166"/>
    </location>
</feature>
<feature type="transmembrane region" description="Helical" evidence="6">
    <location>
        <begin position="92"/>
        <end position="114"/>
    </location>
</feature>
<evidence type="ECO:0000256" key="4">
    <source>
        <dbReference type="ARBA" id="ARBA00022989"/>
    </source>
</evidence>
<evidence type="ECO:0000259" key="7">
    <source>
        <dbReference type="Pfam" id="PF00892"/>
    </source>
</evidence>
<evidence type="ECO:0000256" key="3">
    <source>
        <dbReference type="ARBA" id="ARBA00022692"/>
    </source>
</evidence>
<organism evidence="8 9">
    <name type="scientific">Guptibacillus hwajinpoensis</name>
    <dbReference type="NCBI Taxonomy" id="208199"/>
    <lineage>
        <taxon>Bacteria</taxon>
        <taxon>Bacillati</taxon>
        <taxon>Bacillota</taxon>
        <taxon>Bacilli</taxon>
        <taxon>Bacillales</taxon>
        <taxon>Guptibacillaceae</taxon>
        <taxon>Guptibacillus</taxon>
    </lineage>
</organism>
<dbReference type="Pfam" id="PF00892">
    <property type="entry name" value="EamA"/>
    <property type="match status" value="2"/>
</dbReference>
<evidence type="ECO:0000256" key="5">
    <source>
        <dbReference type="ARBA" id="ARBA00023136"/>
    </source>
</evidence>
<evidence type="ECO:0000313" key="9">
    <source>
        <dbReference type="Proteomes" id="UP000035996"/>
    </source>
</evidence>
<keyword evidence="5 6" id="KW-0472">Membrane</keyword>
<dbReference type="InterPro" id="IPR037185">
    <property type="entry name" value="EmrE-like"/>
</dbReference>
<dbReference type="PANTHER" id="PTHR32322">
    <property type="entry name" value="INNER MEMBRANE TRANSPORTER"/>
    <property type="match status" value="1"/>
</dbReference>
<evidence type="ECO:0000256" key="6">
    <source>
        <dbReference type="SAM" id="Phobius"/>
    </source>
</evidence>